<reference evidence="4 5" key="1">
    <citation type="submission" date="2023-08" db="EMBL/GenBank/DDBJ databases">
        <title>A Necator americanus chromosomal reference genome.</title>
        <authorList>
            <person name="Ilik V."/>
            <person name="Petrzelkova K.J."/>
            <person name="Pardy F."/>
            <person name="Fuh T."/>
            <person name="Niatou-Singa F.S."/>
            <person name="Gouil Q."/>
            <person name="Baker L."/>
            <person name="Ritchie M.E."/>
            <person name="Jex A.R."/>
            <person name="Gazzola D."/>
            <person name="Li H."/>
            <person name="Toshio Fujiwara R."/>
            <person name="Zhan B."/>
            <person name="Aroian R.V."/>
            <person name="Pafco B."/>
            <person name="Schwarz E.M."/>
        </authorList>
    </citation>
    <scope>NUCLEOTIDE SEQUENCE [LARGE SCALE GENOMIC DNA]</scope>
    <source>
        <strain evidence="4 5">Aroian</strain>
        <tissue evidence="4">Whole animal</tissue>
    </source>
</reference>
<sequence>MLSKVDLELKERSDNRRSSVEAKVPRKGKIELELKKAPRDKDVNLMFADSWNGYAGGDVSPAVRGNKESKELLVYCGKRSGGSTGSSESSNSSHYDEHERAESTLSDLLIGSDNPIYEVDGESDVDIRKVLFCESICNSLVDVSYVQSPPHDPSHGPANSPSYTALSCSSPNQYRYCWYCYETYKAMCMAQGKPPPSIFSHGLWRGHCMRDANRVTTCPHLWFTTCSHCGATGSAAHSPQFCPMLEIASLCLRNN</sequence>
<accession>A0ABR1BQ75</accession>
<name>A0ABR1BQ75_NECAM</name>
<dbReference type="Pfam" id="PF05741">
    <property type="entry name" value="zf-nanos"/>
    <property type="match status" value="1"/>
</dbReference>
<evidence type="ECO:0000259" key="3">
    <source>
        <dbReference type="PROSITE" id="PS51522"/>
    </source>
</evidence>
<dbReference type="InterPro" id="IPR024161">
    <property type="entry name" value="Znf_nanos-typ"/>
</dbReference>
<dbReference type="EMBL" id="JAVFWL010000001">
    <property type="protein sequence ID" value="KAK6728542.1"/>
    <property type="molecule type" value="Genomic_DNA"/>
</dbReference>
<feature type="domain" description="Nanos-type" evidence="3">
    <location>
        <begin position="176"/>
        <end position="244"/>
    </location>
</feature>
<comment type="caution">
    <text evidence="4">The sequence shown here is derived from an EMBL/GenBank/DDBJ whole genome shotgun (WGS) entry which is preliminary data.</text>
</comment>
<comment type="similarity">
    <text evidence="1">Belongs to the nanos family.</text>
</comment>
<protein>
    <recommendedName>
        <fullName evidence="3">Nanos-type domain-containing protein</fullName>
    </recommendedName>
</protein>
<evidence type="ECO:0000256" key="2">
    <source>
        <dbReference type="SAM" id="MobiDB-lite"/>
    </source>
</evidence>
<feature type="region of interest" description="Disordered" evidence="2">
    <location>
        <begin position="1"/>
        <end position="25"/>
    </location>
</feature>
<feature type="region of interest" description="Disordered" evidence="2">
    <location>
        <begin position="79"/>
        <end position="100"/>
    </location>
</feature>
<keyword evidence="1" id="KW-0694">RNA-binding</keyword>
<keyword evidence="5" id="KW-1185">Reference proteome</keyword>
<dbReference type="PROSITE" id="PS51522">
    <property type="entry name" value="ZF_NANOS"/>
    <property type="match status" value="1"/>
</dbReference>
<keyword evidence="1" id="KW-0862">Zinc</keyword>
<keyword evidence="1" id="KW-0810">Translation regulation</keyword>
<evidence type="ECO:0000313" key="5">
    <source>
        <dbReference type="Proteomes" id="UP001303046"/>
    </source>
</evidence>
<dbReference type="InterPro" id="IPR038129">
    <property type="entry name" value="Nanos_sf"/>
</dbReference>
<gene>
    <name evidence="4" type="primary">Necator_chrI.g2028</name>
    <name evidence="4" type="ORF">RB195_005902</name>
</gene>
<evidence type="ECO:0000256" key="1">
    <source>
        <dbReference type="PROSITE-ProRule" id="PRU00855"/>
    </source>
</evidence>
<proteinExistence type="inferred from homology"/>
<dbReference type="Proteomes" id="UP001303046">
    <property type="component" value="Unassembled WGS sequence"/>
</dbReference>
<organism evidence="4 5">
    <name type="scientific">Necator americanus</name>
    <name type="common">Human hookworm</name>
    <dbReference type="NCBI Taxonomy" id="51031"/>
    <lineage>
        <taxon>Eukaryota</taxon>
        <taxon>Metazoa</taxon>
        <taxon>Ecdysozoa</taxon>
        <taxon>Nematoda</taxon>
        <taxon>Chromadorea</taxon>
        <taxon>Rhabditida</taxon>
        <taxon>Rhabditina</taxon>
        <taxon>Rhabditomorpha</taxon>
        <taxon>Strongyloidea</taxon>
        <taxon>Ancylostomatidae</taxon>
        <taxon>Bunostominae</taxon>
        <taxon>Necator</taxon>
    </lineage>
</organism>
<dbReference type="Gene3D" id="4.10.60.30">
    <property type="entry name" value="Nanos, RNA-binding domain"/>
    <property type="match status" value="1"/>
</dbReference>
<keyword evidence="1" id="KW-0479">Metal-binding</keyword>
<evidence type="ECO:0000313" key="4">
    <source>
        <dbReference type="EMBL" id="KAK6728542.1"/>
    </source>
</evidence>
<keyword evidence="1" id="KW-0863">Zinc-finger</keyword>